<dbReference type="SUPFAM" id="SSF54001">
    <property type="entry name" value="Cysteine proteinases"/>
    <property type="match status" value="1"/>
</dbReference>
<reference evidence="1" key="2">
    <citation type="submission" date="2021-04" db="EMBL/GenBank/DDBJ databases">
        <authorList>
            <person name="Zhang T."/>
            <person name="Zhang Y."/>
            <person name="Lu D."/>
            <person name="Zuo D."/>
            <person name="Du Z."/>
        </authorList>
    </citation>
    <scope>NUCLEOTIDE SEQUENCE</scope>
    <source>
        <strain evidence="1">JR1</strain>
    </source>
</reference>
<sequence length="206" mass="23180">MSCQPAIENNHYQSGDILFRGYLNSTLSQAIDAVTQTGKEHHYTHMGLVEVDRDTVWVLHAAPGKGVCKELLEDFCLSDSDSVVVGHYRVKGLNTESVDTALAFANKQLGQPYNYSYILEDEGFYCSEFVYEAFAFDSLFKLNPMTFIDPQTGDFHRGWIKHYNELGIAVPEGEIGCNPNGMAANQRLEFLGMVKQGQRDDKHRSK</sequence>
<reference evidence="1" key="1">
    <citation type="journal article" date="2018" name="Int. J. Syst. Evol. Microbiol.">
        <title>Carboxylicivirga sediminis sp. nov., isolated from coastal sediment.</title>
        <authorList>
            <person name="Wang F.Q."/>
            <person name="Ren L.H."/>
            <person name="Zou R.J."/>
            <person name="Sun Y.Z."/>
            <person name="Liu X.J."/>
            <person name="Jiang F."/>
            <person name="Liu L.J."/>
        </authorList>
    </citation>
    <scope>NUCLEOTIDE SEQUENCE</scope>
    <source>
        <strain evidence="1">JR1</strain>
    </source>
</reference>
<dbReference type="RefSeq" id="WP_212192753.1">
    <property type="nucleotide sequence ID" value="NZ_JAGTAR010000038.1"/>
</dbReference>
<dbReference type="Pfam" id="PF05708">
    <property type="entry name" value="Peptidase_C92"/>
    <property type="match status" value="1"/>
</dbReference>
<comment type="caution">
    <text evidence="1">The sequence shown here is derived from an EMBL/GenBank/DDBJ whole genome shotgun (WGS) entry which is preliminary data.</text>
</comment>
<organism evidence="1 2">
    <name type="scientific">Carboxylicivirga sediminis</name>
    <dbReference type="NCBI Taxonomy" id="2006564"/>
    <lineage>
        <taxon>Bacteria</taxon>
        <taxon>Pseudomonadati</taxon>
        <taxon>Bacteroidota</taxon>
        <taxon>Bacteroidia</taxon>
        <taxon>Marinilabiliales</taxon>
        <taxon>Marinilabiliaceae</taxon>
        <taxon>Carboxylicivirga</taxon>
    </lineage>
</organism>
<protein>
    <recommendedName>
        <fullName evidence="3">Permuted papain-like amidase YaeF/Yiix C92 family enzyme</fullName>
    </recommendedName>
</protein>
<evidence type="ECO:0008006" key="3">
    <source>
        <dbReference type="Google" id="ProtNLM"/>
    </source>
</evidence>
<dbReference type="Gene3D" id="3.90.1720.10">
    <property type="entry name" value="endopeptidase domain like (from Nostoc punctiforme)"/>
    <property type="match status" value="1"/>
</dbReference>
<evidence type="ECO:0000313" key="2">
    <source>
        <dbReference type="Proteomes" id="UP000679220"/>
    </source>
</evidence>
<dbReference type="EMBL" id="JAGTAR010000038">
    <property type="protein sequence ID" value="MBR8537729.1"/>
    <property type="molecule type" value="Genomic_DNA"/>
</dbReference>
<keyword evidence="2" id="KW-1185">Reference proteome</keyword>
<dbReference type="InterPro" id="IPR024453">
    <property type="entry name" value="Peptidase_C92"/>
</dbReference>
<accession>A0A941F754</accession>
<dbReference type="AlphaFoldDB" id="A0A941F754"/>
<proteinExistence type="predicted"/>
<evidence type="ECO:0000313" key="1">
    <source>
        <dbReference type="EMBL" id="MBR8537729.1"/>
    </source>
</evidence>
<name>A0A941F754_9BACT</name>
<gene>
    <name evidence="1" type="ORF">KDU71_19315</name>
</gene>
<dbReference type="Proteomes" id="UP000679220">
    <property type="component" value="Unassembled WGS sequence"/>
</dbReference>
<dbReference type="InterPro" id="IPR038765">
    <property type="entry name" value="Papain-like_cys_pep_sf"/>
</dbReference>